<dbReference type="Proteomes" id="UP000472372">
    <property type="component" value="Chromosome 3"/>
</dbReference>
<organism evidence="3 4">
    <name type="scientific">Pyrenophora teres f. teres</name>
    <dbReference type="NCBI Taxonomy" id="97479"/>
    <lineage>
        <taxon>Eukaryota</taxon>
        <taxon>Fungi</taxon>
        <taxon>Dikarya</taxon>
        <taxon>Ascomycota</taxon>
        <taxon>Pezizomycotina</taxon>
        <taxon>Dothideomycetes</taxon>
        <taxon>Pleosporomycetidae</taxon>
        <taxon>Pleosporales</taxon>
        <taxon>Pleosporineae</taxon>
        <taxon>Pleosporaceae</taxon>
        <taxon>Pyrenophora</taxon>
    </lineage>
</organism>
<accession>A0A6S6VX62</accession>
<keyword evidence="1" id="KW-0175">Coiled coil</keyword>
<evidence type="ECO:0000256" key="1">
    <source>
        <dbReference type="SAM" id="Coils"/>
    </source>
</evidence>
<evidence type="ECO:0000313" key="3">
    <source>
        <dbReference type="EMBL" id="CAE7022651.1"/>
    </source>
</evidence>
<feature type="region of interest" description="Disordered" evidence="2">
    <location>
        <begin position="444"/>
        <end position="479"/>
    </location>
</feature>
<sequence length="1301" mass="147191">MSDYDYILNPTRDHKNMSERLAILEEMFRDVERDIGMLECEYDRLRGLVSGLGNRDEAEKDGKDNFEHNYWMEEEKEHPTEVVLTQNPYVECKDRRIKGETWSCRADDGRYSSPTSSLRFYEHQRRTPTTKSDSETTRVADKTFERSNAPSPDENRHREWWWEAAREQERGSLRQIQTEMAILDLVARVEKLKELSVSETGNASNGIRLRGGKGVCNECGDFICNFDGYTKWNEADAKSAADAQETASKENPKVTIADDGGRTATPASAHRPYHQARSQAGDAEKLTPKVRSGSGEDIKQAIQRPASVNLGLEEKFNSISGCLGQESMLSFLAVSPPANGYTDASIALATVLQTRNYFLERELHAFKEMNDSLVQDRNWQMSMQAELEEKLEAVQTDRDDIFGELESLRKRWKVLVEGCGEPASHKREWGKCNEDIRFSGVRMRGGGEESGLDLTEVRKREDKVPLDEPEPSPISSESSDYASEYCASFQSSPGLITTNFDFFPRESTIIFGGDSPHIYQFPRKFTLPQICELLESKNAKEKTKDDVYVSHILEIMKIREDMGLKLPDNLCEDRVSIGLPNVPTRVHLDNNLNIAAWQTVDTDVKNLGKSLQRINISSSAVAGAKENSLDTSSSDERDTYQDIGGLFDSANEPCTDLNEEENGFASFCACTSCTKDGRETYFNICDMQPSPTVRVRGGGDEIFENYTTFSCSSGSPHLSPLLSSSLSPIPRVRLMEPCRYGNVDFALDTVDTSNNYEAANIKGPLSTHLANLLFPPSLAQEREDSIRRFNWRNVKRMNPQFKNKCSRGFRYRKNPMCEDWVSQIDKHREYCDYCQAVFIEEERLRQKEGVLEDIRHEYDAPISNSGKTRLWGRIALPDDFYNVSSPAVQVPDSRLRGGASHEYEMECERKDIEDWRREWHDLATVAQGTSCMSRTYRNSSSLSTKTQIQPMEPVIRDFGSRWKVREEYGLDAEDDYPHNGCGGTIDQGCLGESAQFLHDYHHHTLNSDNLLSSRTKNPKLLLLRSPRGGSIGQGVSQRPLVLRFPPRVSSLNQSARVSDLIVEDWLENPRSAPLPALSEESLVCKPTLRVHWHPDLSSLDEQTHGMLHISPPPSPSLSRLNPCKSCSQVLALLLATITKLKQRMRLRKQAPKASNTTPNSRLPRAPTYAQTNFRTVHINKSVTLPSSSLKIDKSLPPTPHASILNIESYEFPLILREKFPADSPSPDQEPPEDEKSSKVKLLERASAIAKVKDDKHVEIVCNKGTEWWVPTIAGPVDLVREALMWLIWEEEERMKGLDRCS</sequence>
<gene>
    <name evidence="3" type="ORF">PTTW11_03464</name>
</gene>
<feature type="coiled-coil region" evidence="1">
    <location>
        <begin position="14"/>
        <end position="41"/>
    </location>
</feature>
<feature type="region of interest" description="Disordered" evidence="2">
    <location>
        <begin position="1220"/>
        <end position="1239"/>
    </location>
</feature>
<reference evidence="3" key="1">
    <citation type="submission" date="2021-02" db="EMBL/GenBank/DDBJ databases">
        <authorList>
            <person name="Syme A R."/>
            <person name="Syme A R."/>
            <person name="Moolhuijzen P."/>
        </authorList>
    </citation>
    <scope>NUCLEOTIDE SEQUENCE</scope>
    <source>
        <strain evidence="3">W1-1</strain>
    </source>
</reference>
<proteinExistence type="predicted"/>
<name>A0A6S6VX62_9PLEO</name>
<dbReference type="EMBL" id="HG992979">
    <property type="protein sequence ID" value="CAE7022651.1"/>
    <property type="molecule type" value="Genomic_DNA"/>
</dbReference>
<feature type="region of interest" description="Disordered" evidence="2">
    <location>
        <begin position="241"/>
        <end position="300"/>
    </location>
</feature>
<evidence type="ECO:0000313" key="4">
    <source>
        <dbReference type="Proteomes" id="UP000472372"/>
    </source>
</evidence>
<protein>
    <submittedName>
        <fullName evidence="3">Uncharacterized protein</fullName>
    </submittedName>
</protein>
<feature type="region of interest" description="Disordered" evidence="2">
    <location>
        <begin position="1146"/>
        <end position="1165"/>
    </location>
</feature>
<evidence type="ECO:0000256" key="2">
    <source>
        <dbReference type="SAM" id="MobiDB-lite"/>
    </source>
</evidence>
<feature type="compositionally biased region" description="Basic and acidic residues" evidence="2">
    <location>
        <begin position="455"/>
        <end position="466"/>
    </location>
</feature>